<dbReference type="RefSeq" id="XP_060281306.1">
    <property type="nucleotide sequence ID" value="XM_060428588.1"/>
</dbReference>
<feature type="transmembrane region" description="Helical" evidence="1">
    <location>
        <begin position="91"/>
        <end position="117"/>
    </location>
</feature>
<keyword evidence="1" id="KW-1133">Transmembrane helix</keyword>
<keyword evidence="1" id="KW-0812">Transmembrane</keyword>
<dbReference type="GeneID" id="85311775"/>
<protein>
    <submittedName>
        <fullName evidence="2">Uncharacterized protein</fullName>
    </submittedName>
</protein>
<comment type="caution">
    <text evidence="2">The sequence shown here is derived from an EMBL/GenBank/DDBJ whole genome shotgun (WGS) entry which is preliminary data.</text>
</comment>
<sequence>MTSTAQRISTITVDPITSDGKDAGTLLTPASKVSNAHVELSVKDFQTFISFIFSISIFGASTFAVIVGQMTDPADIWKPGPPPFTMSRVRTFLAVAWLCFVLALAVAGYSSSVLTLWRQRAGGEYDGAWVRKWDAFGIAASALLHLLIVMAFLFLSLALVAYVGVVGWIAVGFSSLALFFVAQLSIFQCL</sequence>
<accession>A0AAJ0BX92</accession>
<evidence type="ECO:0000313" key="3">
    <source>
        <dbReference type="Proteomes" id="UP001244011"/>
    </source>
</evidence>
<feature type="transmembrane region" description="Helical" evidence="1">
    <location>
        <begin position="165"/>
        <end position="187"/>
    </location>
</feature>
<name>A0AAJ0BX92_9PEZI</name>
<dbReference type="EMBL" id="MU839017">
    <property type="protein sequence ID" value="KAK1765093.1"/>
    <property type="molecule type" value="Genomic_DNA"/>
</dbReference>
<dbReference type="Proteomes" id="UP001244011">
    <property type="component" value="Unassembled WGS sequence"/>
</dbReference>
<feature type="transmembrane region" description="Helical" evidence="1">
    <location>
        <begin position="48"/>
        <end position="71"/>
    </location>
</feature>
<gene>
    <name evidence="2" type="ORF">QBC33DRAFT_545719</name>
</gene>
<feature type="transmembrane region" description="Helical" evidence="1">
    <location>
        <begin position="138"/>
        <end position="159"/>
    </location>
</feature>
<keyword evidence="3" id="KW-1185">Reference proteome</keyword>
<proteinExistence type="predicted"/>
<evidence type="ECO:0000256" key="1">
    <source>
        <dbReference type="SAM" id="Phobius"/>
    </source>
</evidence>
<reference evidence="2" key="1">
    <citation type="submission" date="2023-06" db="EMBL/GenBank/DDBJ databases">
        <title>Genome-scale phylogeny and comparative genomics of the fungal order Sordariales.</title>
        <authorList>
            <consortium name="Lawrence Berkeley National Laboratory"/>
            <person name="Hensen N."/>
            <person name="Bonometti L."/>
            <person name="Westerberg I."/>
            <person name="Brannstrom I.O."/>
            <person name="Guillou S."/>
            <person name="Cros-Aarteil S."/>
            <person name="Calhoun S."/>
            <person name="Haridas S."/>
            <person name="Kuo A."/>
            <person name="Mondo S."/>
            <person name="Pangilinan J."/>
            <person name="Riley R."/>
            <person name="Labutti K."/>
            <person name="Andreopoulos B."/>
            <person name="Lipzen A."/>
            <person name="Chen C."/>
            <person name="Yanf M."/>
            <person name="Daum C."/>
            <person name="Ng V."/>
            <person name="Clum A."/>
            <person name="Steindorff A."/>
            <person name="Ohm R."/>
            <person name="Martin F."/>
            <person name="Silar P."/>
            <person name="Natvig D."/>
            <person name="Lalanne C."/>
            <person name="Gautier V."/>
            <person name="Ament-Velasquez S.L."/>
            <person name="Kruys A."/>
            <person name="Hutchinson M.I."/>
            <person name="Powell A.J."/>
            <person name="Barry K."/>
            <person name="Miller A.N."/>
            <person name="Grigoriev I.V."/>
            <person name="Debuchy R."/>
            <person name="Gladieux P."/>
            <person name="Thoren M.H."/>
            <person name="Johannesson H."/>
        </authorList>
    </citation>
    <scope>NUCLEOTIDE SEQUENCE</scope>
    <source>
        <strain evidence="2">8032-3</strain>
    </source>
</reference>
<dbReference type="AlphaFoldDB" id="A0AAJ0BX92"/>
<organism evidence="2 3">
    <name type="scientific">Phialemonium atrogriseum</name>
    <dbReference type="NCBI Taxonomy" id="1093897"/>
    <lineage>
        <taxon>Eukaryota</taxon>
        <taxon>Fungi</taxon>
        <taxon>Dikarya</taxon>
        <taxon>Ascomycota</taxon>
        <taxon>Pezizomycotina</taxon>
        <taxon>Sordariomycetes</taxon>
        <taxon>Sordariomycetidae</taxon>
        <taxon>Cephalothecales</taxon>
        <taxon>Cephalothecaceae</taxon>
        <taxon>Phialemonium</taxon>
    </lineage>
</organism>
<keyword evidence="1" id="KW-0472">Membrane</keyword>
<evidence type="ECO:0000313" key="2">
    <source>
        <dbReference type="EMBL" id="KAK1765093.1"/>
    </source>
</evidence>